<dbReference type="EMBL" id="JACAZI010000016">
    <property type="protein sequence ID" value="KAF7343084.1"/>
    <property type="molecule type" value="Genomic_DNA"/>
</dbReference>
<proteinExistence type="predicted"/>
<evidence type="ECO:0000313" key="3">
    <source>
        <dbReference type="Proteomes" id="UP000620124"/>
    </source>
</evidence>
<keyword evidence="3" id="KW-1185">Reference proteome</keyword>
<dbReference type="AlphaFoldDB" id="A0A8H6XMG6"/>
<feature type="chain" id="PRO_5034873327" evidence="1">
    <location>
        <begin position="19"/>
        <end position="107"/>
    </location>
</feature>
<organism evidence="2 3">
    <name type="scientific">Mycena venus</name>
    <dbReference type="NCBI Taxonomy" id="2733690"/>
    <lineage>
        <taxon>Eukaryota</taxon>
        <taxon>Fungi</taxon>
        <taxon>Dikarya</taxon>
        <taxon>Basidiomycota</taxon>
        <taxon>Agaricomycotina</taxon>
        <taxon>Agaricomycetes</taxon>
        <taxon>Agaricomycetidae</taxon>
        <taxon>Agaricales</taxon>
        <taxon>Marasmiineae</taxon>
        <taxon>Mycenaceae</taxon>
        <taxon>Mycena</taxon>
    </lineage>
</organism>
<sequence length="107" mass="10778">MFATSPLILLLTAALASASSLPVGRTTTSQVCAVCPLFDTEGNAVSPGSGYGLTPPVKFCGFGDLGANGFITSCFYDNSGALVQGTEFCPAGPVAVTQPPNCIVVTE</sequence>
<reference evidence="2" key="1">
    <citation type="submission" date="2020-05" db="EMBL/GenBank/DDBJ databases">
        <title>Mycena genomes resolve the evolution of fungal bioluminescence.</title>
        <authorList>
            <person name="Tsai I.J."/>
        </authorList>
    </citation>
    <scope>NUCLEOTIDE SEQUENCE</scope>
    <source>
        <strain evidence="2">CCC161011</strain>
    </source>
</reference>
<dbReference type="GO" id="GO:0004866">
    <property type="term" value="F:endopeptidase inhibitor activity"/>
    <property type="evidence" value="ECO:0007669"/>
    <property type="project" value="InterPro"/>
</dbReference>
<feature type="signal peptide" evidence="1">
    <location>
        <begin position="1"/>
        <end position="18"/>
    </location>
</feature>
<gene>
    <name evidence="2" type="ORF">MVEN_01738800</name>
</gene>
<accession>A0A8H6XMG6</accession>
<dbReference type="OrthoDB" id="2935174at2759"/>
<dbReference type="PROSITE" id="PS00283">
    <property type="entry name" value="SOYBEAN_KUNITZ"/>
    <property type="match status" value="1"/>
</dbReference>
<evidence type="ECO:0000256" key="1">
    <source>
        <dbReference type="SAM" id="SignalP"/>
    </source>
</evidence>
<protein>
    <submittedName>
        <fullName evidence="2">Uncharacterized protein</fullName>
    </submittedName>
</protein>
<dbReference type="Proteomes" id="UP000620124">
    <property type="component" value="Unassembled WGS sequence"/>
</dbReference>
<comment type="caution">
    <text evidence="2">The sequence shown here is derived from an EMBL/GenBank/DDBJ whole genome shotgun (WGS) entry which is preliminary data.</text>
</comment>
<name>A0A8H6XMG6_9AGAR</name>
<evidence type="ECO:0000313" key="2">
    <source>
        <dbReference type="EMBL" id="KAF7343084.1"/>
    </source>
</evidence>
<keyword evidence="1" id="KW-0732">Signal</keyword>
<dbReference type="InterPro" id="IPR002160">
    <property type="entry name" value="Prot_inh_Kunz-lg"/>
</dbReference>